<dbReference type="GO" id="GO:0016125">
    <property type="term" value="P:sterol metabolic process"/>
    <property type="evidence" value="ECO:0007669"/>
    <property type="project" value="TreeGrafter"/>
</dbReference>
<name>A0A4P8HLS7_9BURK</name>
<proteinExistence type="inferred from homology"/>
<reference evidence="9 10" key="1">
    <citation type="submission" date="2019-05" db="EMBL/GenBank/DDBJ databases">
        <title>Draft Genome Sequences of Six Type Strains of the Genus Massilia.</title>
        <authorList>
            <person name="Miess H."/>
            <person name="Frediansyhah A."/>
            <person name="Gross H."/>
        </authorList>
    </citation>
    <scope>NUCLEOTIDE SEQUENCE [LARGE SCALE GENOMIC DNA]</scope>
    <source>
        <strain evidence="9 10">DSMZ 26121</strain>
    </source>
</reference>
<evidence type="ECO:0000256" key="6">
    <source>
        <dbReference type="ARBA" id="ARBA00023004"/>
    </source>
</evidence>
<dbReference type="CDD" id="cd11067">
    <property type="entry name" value="CYP152"/>
    <property type="match status" value="1"/>
</dbReference>
<evidence type="ECO:0000313" key="10">
    <source>
        <dbReference type="Proteomes" id="UP000298763"/>
    </source>
</evidence>
<dbReference type="OrthoDB" id="4168525at2"/>
<dbReference type="GO" id="GO:0005506">
    <property type="term" value="F:iron ion binding"/>
    <property type="evidence" value="ECO:0007669"/>
    <property type="project" value="InterPro"/>
</dbReference>
<evidence type="ECO:0000256" key="4">
    <source>
        <dbReference type="ARBA" id="ARBA00022723"/>
    </source>
</evidence>
<dbReference type="Pfam" id="PF00067">
    <property type="entry name" value="p450"/>
    <property type="match status" value="1"/>
</dbReference>
<organism evidence="8 11">
    <name type="scientific">Pseudoduganella umbonata</name>
    <dbReference type="NCBI Taxonomy" id="864828"/>
    <lineage>
        <taxon>Bacteria</taxon>
        <taxon>Pseudomonadati</taxon>
        <taxon>Pseudomonadota</taxon>
        <taxon>Betaproteobacteria</taxon>
        <taxon>Burkholderiales</taxon>
        <taxon>Oxalobacteraceae</taxon>
        <taxon>Telluria group</taxon>
        <taxon>Pseudoduganella</taxon>
    </lineage>
</organism>
<dbReference type="GO" id="GO:0004497">
    <property type="term" value="F:monooxygenase activity"/>
    <property type="evidence" value="ECO:0007669"/>
    <property type="project" value="UniProtKB-KW"/>
</dbReference>
<keyword evidence="4" id="KW-0479">Metal-binding</keyword>
<dbReference type="GO" id="GO:0016705">
    <property type="term" value="F:oxidoreductase activity, acting on paired donors, with incorporation or reduction of molecular oxygen"/>
    <property type="evidence" value="ECO:0007669"/>
    <property type="project" value="InterPro"/>
</dbReference>
<protein>
    <submittedName>
        <fullName evidence="9">Cytochrome P450</fullName>
    </submittedName>
    <submittedName>
        <fullName evidence="8">Fatty-acid peroxygenase</fullName>
        <ecNumber evidence="8">1.11.2.4</ecNumber>
    </submittedName>
</protein>
<dbReference type="RefSeq" id="WP_137313598.1">
    <property type="nucleotide sequence ID" value="NZ_CP040017.1"/>
</dbReference>
<keyword evidence="6" id="KW-0408">Iron</keyword>
<evidence type="ECO:0000313" key="8">
    <source>
        <dbReference type="EMBL" id="MBB3221583.1"/>
    </source>
</evidence>
<evidence type="ECO:0000256" key="2">
    <source>
        <dbReference type="ARBA" id="ARBA00010617"/>
    </source>
</evidence>
<dbReference type="GO" id="GO:0004601">
    <property type="term" value="F:peroxidase activity"/>
    <property type="evidence" value="ECO:0007669"/>
    <property type="project" value="UniProtKB-KW"/>
</dbReference>
<dbReference type="Proteomes" id="UP000584325">
    <property type="component" value="Unassembled WGS sequence"/>
</dbReference>
<accession>A0A4P8HLS7</accession>
<evidence type="ECO:0000256" key="5">
    <source>
        <dbReference type="ARBA" id="ARBA00023002"/>
    </source>
</evidence>
<keyword evidence="10" id="KW-1185">Reference proteome</keyword>
<evidence type="ECO:0000256" key="7">
    <source>
        <dbReference type="ARBA" id="ARBA00023033"/>
    </source>
</evidence>
<dbReference type="PANTHER" id="PTHR24286:SF24">
    <property type="entry name" value="LANOSTEROL 14-ALPHA DEMETHYLASE"/>
    <property type="match status" value="1"/>
</dbReference>
<dbReference type="SUPFAM" id="SSF48264">
    <property type="entry name" value="Cytochrome P450"/>
    <property type="match status" value="1"/>
</dbReference>
<keyword evidence="5 8" id="KW-0560">Oxidoreductase</keyword>
<dbReference type="GO" id="GO:0020037">
    <property type="term" value="F:heme binding"/>
    <property type="evidence" value="ECO:0007669"/>
    <property type="project" value="InterPro"/>
</dbReference>
<dbReference type="Proteomes" id="UP000298763">
    <property type="component" value="Chromosome"/>
</dbReference>
<comment type="cofactor">
    <cofactor evidence="1">
        <name>heme</name>
        <dbReference type="ChEBI" id="CHEBI:30413"/>
    </cofactor>
</comment>
<evidence type="ECO:0000313" key="9">
    <source>
        <dbReference type="EMBL" id="QCP10719.1"/>
    </source>
</evidence>
<evidence type="ECO:0000256" key="1">
    <source>
        <dbReference type="ARBA" id="ARBA00001971"/>
    </source>
</evidence>
<dbReference type="InterPro" id="IPR036396">
    <property type="entry name" value="Cyt_P450_sf"/>
</dbReference>
<keyword evidence="8" id="KW-0575">Peroxidase</keyword>
<sequence>MKTNAHSTAAPASRALPRDGRLDATLALKRDPYGYLRSQCERLGSDAFQTRILLQRTICITGPQAAQLFYDPQRFMRKGAAPMRLQATLFGRGGVQAMDDAAHGVRKAMFMNLMTPSRIGELGDLFDETWRAAMHRWAAAPRVELYAAVREVLTRAVCRWAGVPLAEAEVPLRTKQLSALFDLAGAVGPWHWFSRYARFRAQQWCGGVIERIRAGQLAVPPDSAAYAVARHVDADGRRLDARTAAVELLNVLRPTVAVAVYIVHEALALHAFPACRAPLRDDTDGRYAGWFAQEVRRFYPFFPAAVARVRQDFDWQGWHFPKGRRVMLDLHGTNHDPRAWQEPLRFQPERFATWNDNPFSFVPQGGGNAATGHRCPGEWITLELMQRAARWLAGGMGYEVPPQDLALDMTRLPAIPKSGFMIAVHGD</sequence>
<gene>
    <name evidence="9" type="ORF">FCL38_09965</name>
    <name evidence="8" type="ORF">FHS02_002390</name>
</gene>
<keyword evidence="3" id="KW-0349">Heme</keyword>
<dbReference type="Gene3D" id="1.10.630.10">
    <property type="entry name" value="Cytochrome P450"/>
    <property type="match status" value="1"/>
</dbReference>
<dbReference type="AlphaFoldDB" id="A0A4P8HLS7"/>
<dbReference type="EC" id="1.11.2.4" evidence="8"/>
<dbReference type="EMBL" id="CP040017">
    <property type="protein sequence ID" value="QCP10719.1"/>
    <property type="molecule type" value="Genomic_DNA"/>
</dbReference>
<dbReference type="InterPro" id="IPR001128">
    <property type="entry name" value="Cyt_P450"/>
</dbReference>
<keyword evidence="7" id="KW-0503">Monooxygenase</keyword>
<reference evidence="8 11" key="2">
    <citation type="submission" date="2020-08" db="EMBL/GenBank/DDBJ databases">
        <title>Genomic Encyclopedia of Type Strains, Phase III (KMG-III): the genomes of soil and plant-associated and newly described type strains.</title>
        <authorList>
            <person name="Whitman W."/>
        </authorList>
    </citation>
    <scope>NUCLEOTIDE SEQUENCE [LARGE SCALE GENOMIC DNA]</scope>
    <source>
        <strain evidence="8 11">CECT 7753</strain>
    </source>
</reference>
<dbReference type="PANTHER" id="PTHR24286">
    <property type="entry name" value="CYTOCHROME P450 26"/>
    <property type="match status" value="1"/>
</dbReference>
<evidence type="ECO:0000313" key="11">
    <source>
        <dbReference type="Proteomes" id="UP000584325"/>
    </source>
</evidence>
<comment type="similarity">
    <text evidence="2">Belongs to the cytochrome P450 family.</text>
</comment>
<evidence type="ECO:0000256" key="3">
    <source>
        <dbReference type="ARBA" id="ARBA00022617"/>
    </source>
</evidence>
<dbReference type="EMBL" id="JACHXS010000003">
    <property type="protein sequence ID" value="MBB3221583.1"/>
    <property type="molecule type" value="Genomic_DNA"/>
</dbReference>